<reference evidence="2" key="1">
    <citation type="journal article" date="2021" name="Nat. Commun.">
        <title>Genetic determinants of endophytism in the Arabidopsis root mycobiome.</title>
        <authorList>
            <person name="Mesny F."/>
            <person name="Miyauchi S."/>
            <person name="Thiergart T."/>
            <person name="Pickel B."/>
            <person name="Atanasova L."/>
            <person name="Karlsson M."/>
            <person name="Huettel B."/>
            <person name="Barry K.W."/>
            <person name="Haridas S."/>
            <person name="Chen C."/>
            <person name="Bauer D."/>
            <person name="Andreopoulos W."/>
            <person name="Pangilinan J."/>
            <person name="LaButti K."/>
            <person name="Riley R."/>
            <person name="Lipzen A."/>
            <person name="Clum A."/>
            <person name="Drula E."/>
            <person name="Henrissat B."/>
            <person name="Kohler A."/>
            <person name="Grigoriev I.V."/>
            <person name="Martin F.M."/>
            <person name="Hacquard S."/>
        </authorList>
    </citation>
    <scope>NUCLEOTIDE SEQUENCE</scope>
    <source>
        <strain evidence="2">MPI-CAGE-AT-0023</strain>
    </source>
</reference>
<dbReference type="RefSeq" id="XP_046048029.1">
    <property type="nucleotide sequence ID" value="XM_046187955.1"/>
</dbReference>
<dbReference type="OrthoDB" id="5077747at2759"/>
<organism evidence="2 3">
    <name type="scientific">Fusarium redolens</name>
    <dbReference type="NCBI Taxonomy" id="48865"/>
    <lineage>
        <taxon>Eukaryota</taxon>
        <taxon>Fungi</taxon>
        <taxon>Dikarya</taxon>
        <taxon>Ascomycota</taxon>
        <taxon>Pezizomycotina</taxon>
        <taxon>Sordariomycetes</taxon>
        <taxon>Hypocreomycetidae</taxon>
        <taxon>Hypocreales</taxon>
        <taxon>Nectriaceae</taxon>
        <taxon>Fusarium</taxon>
        <taxon>Fusarium redolens species complex</taxon>
    </lineage>
</organism>
<evidence type="ECO:0000256" key="1">
    <source>
        <dbReference type="SAM" id="MobiDB-lite"/>
    </source>
</evidence>
<evidence type="ECO:0000313" key="2">
    <source>
        <dbReference type="EMBL" id="KAH7247446.1"/>
    </source>
</evidence>
<evidence type="ECO:0000313" key="3">
    <source>
        <dbReference type="Proteomes" id="UP000720189"/>
    </source>
</evidence>
<dbReference type="GeneID" id="70217909"/>
<accession>A0A9P9GYL9</accession>
<name>A0A9P9GYL9_FUSRE</name>
<protein>
    <submittedName>
        <fullName evidence="2">Uncharacterized protein</fullName>
    </submittedName>
</protein>
<keyword evidence="3" id="KW-1185">Reference proteome</keyword>
<dbReference type="Proteomes" id="UP000720189">
    <property type="component" value="Unassembled WGS sequence"/>
</dbReference>
<gene>
    <name evidence="2" type="ORF">BKA55DRAFT_514202</name>
</gene>
<dbReference type="EMBL" id="JAGMUX010000010">
    <property type="protein sequence ID" value="KAH7247446.1"/>
    <property type="molecule type" value="Genomic_DNA"/>
</dbReference>
<feature type="region of interest" description="Disordered" evidence="1">
    <location>
        <begin position="100"/>
        <end position="139"/>
    </location>
</feature>
<proteinExistence type="predicted"/>
<comment type="caution">
    <text evidence="2">The sequence shown here is derived from an EMBL/GenBank/DDBJ whole genome shotgun (WGS) entry which is preliminary data.</text>
</comment>
<sequence length="1352" mass="154343">MNIISPSTLQVSIPISTPVSTAHGSVIPAPGLDNRASCCPTTCDAIDPEVIPSSTGQLIDIQNGTQQAAAPENVNSAPLCVRRTAPLELTRALTRQRVREFRDRRHRSRIPPTIPSTEPRPSESTNHHGRATTSTSVQRPFVFQQADAGSSSVEPHDSLGDDATLTAAQPRNETLQSFINSLQQNTGWTPEFLDPYKRAYDQIFKVFYSSKCNCTHWVEGDVAGLSDSLRERVEQLRQFIPPLSTVFGETGSYDPSSSFQQWKSFLADEPIQPLSFSKSSQAFCHPGQPALSLSRQWDIDSIWFGAKGLQAIQSPNSFRLSFLPSAALNISKDEIIQPHGLDLARTRHIKLGTFNAHSVPFSAFVFFPNAAKDMTSSTQNALSLERQQDLYDHVIIPAAFEAVPDPCRQELPRTYEIAYAKSRSFQEKPGNNRWKPGDVNRAVHLQYTIPAENLAQFWSLIVEKANSFRLTTKSGVMVSYFRDPKLLFQSHDLKNTFGRATLIESLHYFQASVLQAFDPVHLDIRSCWIDIGTRDYVATPPSSSQVMREPYTLFWKSQCHPYLHEQLSRCAPTSPMNAQTFQRFLLRDLGDYQVKAKRTRASNPGHPDERKPGIIRAKAYSCHKEVFAVMFSEYELFGSGLLPLLALNQSMISDLSSADQGRHQAPTFHVHRNALSKAWDANKRHIKAAMDARNSTNYGIRKELTFRLDVILTMWHDGYFEPSQNPHMAQRSLEISPTSTGTNHQPFWVVSTKDINDLVFTQAARFIVPLDHLFREASISNTISPPSLILAFYTAQLFCRLLTYALTSKEQFPYDNWIWLSRWTSRSRTHHTRELRERLGLGLSETIQNSGMLWIPHSCIDWYAGHIALEKLIQLYIPRNPIQRGLLSQMNVQRLAASSISIELSLRQLLNQAKNEFDRGCQRNGNEVIEKVMRPMTEEIARAYHQHMIAKLQLYWERVRTQVGCHRLPRLQQLQQIEQESGQVGRIVTAQTIWEIYDEAWSAYIRIHPVSDGGDLPPNVPCWMATRKYVPPNDSWSESVYQRLFDCENIASWSNLYFLNLYRKFKDLWGVVESYTDPFDDHFRCAIGRYILVTFNSDSSKDVATDRRPGTWYQKVAFFRIQYWAPYFSPPQCVDFSSWVSVANYQLQNPYTPSPQICSALNAIEYQDRSNVFTQLWAQLVVRNSLVHGTKAKEKNRICEQAMDCLMDLVGPKWSHRGKITLVLPWRFPDSINNAERYQDYLRLPILSTSSRPPGIPNRPTIILPSRHNVMALVEAIGSLPRINQEILQRTKWIREMLHNEGKQYAMRSHLEAKQEEMDAVLRPHSLLRQFLAQTTPPQRVVHDFGMTTKAL</sequence>